<comment type="similarity">
    <text evidence="5 6">Belongs to the FtsA/MreB family.</text>
</comment>
<comment type="subunit">
    <text evidence="6">Forms polymers.</text>
</comment>
<gene>
    <name evidence="6" type="primary">mreB</name>
    <name evidence="7" type="ORF">IAA55_02075</name>
</gene>
<keyword evidence="2 6" id="KW-0547">Nucleotide-binding</keyword>
<dbReference type="GO" id="GO:0005737">
    <property type="term" value="C:cytoplasm"/>
    <property type="evidence" value="ECO:0007669"/>
    <property type="project" value="UniProtKB-SubCell"/>
</dbReference>
<organism evidence="7 8">
    <name type="scientific">Candidatus Pullilachnospira gallistercoris</name>
    <dbReference type="NCBI Taxonomy" id="2840911"/>
    <lineage>
        <taxon>Bacteria</taxon>
        <taxon>Bacillati</taxon>
        <taxon>Bacillota</taxon>
        <taxon>Clostridia</taxon>
        <taxon>Lachnospirales</taxon>
        <taxon>Lachnospiraceae</taxon>
        <taxon>Lachnospiraceae incertae sedis</taxon>
        <taxon>Candidatus Pullilachnospira</taxon>
    </lineage>
</organism>
<reference evidence="7" key="2">
    <citation type="journal article" date="2021" name="PeerJ">
        <title>Extensive microbial diversity within the chicken gut microbiome revealed by metagenomics and culture.</title>
        <authorList>
            <person name="Gilroy R."/>
            <person name="Ravi A."/>
            <person name="Getino M."/>
            <person name="Pursley I."/>
            <person name="Horton D.L."/>
            <person name="Alikhan N.F."/>
            <person name="Baker D."/>
            <person name="Gharbi K."/>
            <person name="Hall N."/>
            <person name="Watson M."/>
            <person name="Adriaenssens E.M."/>
            <person name="Foster-Nyarko E."/>
            <person name="Jarju S."/>
            <person name="Secka A."/>
            <person name="Antonio M."/>
            <person name="Oren A."/>
            <person name="Chaudhuri R.R."/>
            <person name="La Ragione R."/>
            <person name="Hildebrand F."/>
            <person name="Pallen M.J."/>
        </authorList>
    </citation>
    <scope>NUCLEOTIDE SEQUENCE</scope>
    <source>
        <strain evidence="7">ChiSjej5B23-6657</strain>
    </source>
</reference>
<dbReference type="Proteomes" id="UP000823912">
    <property type="component" value="Unassembled WGS sequence"/>
</dbReference>
<comment type="caution">
    <text evidence="6">Lacks conserved residue(s) required for the propagation of feature annotation.</text>
</comment>
<sequence length="338" mass="37142">MSNAYGIDLGTRNLKIYNKSTGEVTRIKNAIAIVEKDQMYAYGDDAYSMYEKAPESIEVSFPIVGGVIADFDNMQTMLFTALEELLHAKLKGADIVTTVPTDITEVEKKAFSDMFMKSKIKFRSVTLCEKPLADALGMGLDITEPTGVMIVDIGADTTEISVISLGGLVLSNLLPFGGNQLDDDIVTYLKRNHSLVIGRKTAKQLKEHIGSARMPQQEQTMKVVGRDIVSGLPIEMEISSSMIYEAIKDDLNSLCTSIRLILEKVPPELAKDIVYSGIYLTGGSSKIIDLADLFTEVTNISVKVAENADVSAAYGLHLVLSDEKYRRFGYTPKARIFK</sequence>
<evidence type="ECO:0000256" key="6">
    <source>
        <dbReference type="HAMAP-Rule" id="MF_02207"/>
    </source>
</evidence>
<dbReference type="InterPro" id="IPR004753">
    <property type="entry name" value="MreB"/>
</dbReference>
<proteinExistence type="inferred from homology"/>
<evidence type="ECO:0000256" key="2">
    <source>
        <dbReference type="ARBA" id="ARBA00022741"/>
    </source>
</evidence>
<dbReference type="PRINTS" id="PR01652">
    <property type="entry name" value="SHAPEPROTEIN"/>
</dbReference>
<dbReference type="AlphaFoldDB" id="A0A9D1E827"/>
<evidence type="ECO:0000313" key="7">
    <source>
        <dbReference type="EMBL" id="HIR70050.1"/>
    </source>
</evidence>
<protein>
    <recommendedName>
        <fullName evidence="6">Cell shape-determining protein MreB</fullName>
    </recommendedName>
</protein>
<dbReference type="InterPro" id="IPR004000">
    <property type="entry name" value="Actin"/>
</dbReference>
<evidence type="ECO:0000313" key="8">
    <source>
        <dbReference type="Proteomes" id="UP000823912"/>
    </source>
</evidence>
<evidence type="ECO:0000256" key="4">
    <source>
        <dbReference type="ARBA" id="ARBA00022960"/>
    </source>
</evidence>
<dbReference type="PANTHER" id="PTHR42749:SF1">
    <property type="entry name" value="CELL SHAPE-DETERMINING PROTEIN MREB"/>
    <property type="match status" value="1"/>
</dbReference>
<dbReference type="InterPro" id="IPR056546">
    <property type="entry name" value="MreB_MamK-like"/>
</dbReference>
<dbReference type="InterPro" id="IPR043129">
    <property type="entry name" value="ATPase_NBD"/>
</dbReference>
<keyword evidence="1 6" id="KW-0963">Cytoplasm</keyword>
<evidence type="ECO:0000256" key="3">
    <source>
        <dbReference type="ARBA" id="ARBA00022840"/>
    </source>
</evidence>
<dbReference type="GO" id="GO:0005524">
    <property type="term" value="F:ATP binding"/>
    <property type="evidence" value="ECO:0007669"/>
    <property type="project" value="UniProtKB-KW"/>
</dbReference>
<evidence type="ECO:0000256" key="1">
    <source>
        <dbReference type="ARBA" id="ARBA00022490"/>
    </source>
</evidence>
<dbReference type="Pfam" id="PF06723">
    <property type="entry name" value="MreB_Mbl"/>
    <property type="match status" value="1"/>
</dbReference>
<dbReference type="EMBL" id="DVHM01000035">
    <property type="protein sequence ID" value="HIR70050.1"/>
    <property type="molecule type" value="Genomic_DNA"/>
</dbReference>
<comment type="caution">
    <text evidence="7">The sequence shown here is derived from an EMBL/GenBank/DDBJ whole genome shotgun (WGS) entry which is preliminary data.</text>
</comment>
<keyword evidence="3 6" id="KW-0067">ATP-binding</keyword>
<dbReference type="PANTHER" id="PTHR42749">
    <property type="entry name" value="CELL SHAPE-DETERMINING PROTEIN MREB"/>
    <property type="match status" value="1"/>
</dbReference>
<dbReference type="HAMAP" id="MF_02207">
    <property type="entry name" value="MreB"/>
    <property type="match status" value="1"/>
</dbReference>
<comment type="function">
    <text evidence="6">Forms membrane-associated dynamic filaments that are essential for cell shape determination. Acts by regulating cell wall synthesis and cell elongation, and thus cell shape. A feedback loop between cell geometry and MreB localization may maintain elongated cell shape by targeting cell wall growth to regions of negative cell wall curvature.</text>
</comment>
<keyword evidence="4 6" id="KW-0133">Cell shape</keyword>
<name>A0A9D1E827_9FIRM</name>
<dbReference type="Gene3D" id="3.30.420.40">
    <property type="match status" value="3"/>
</dbReference>
<dbReference type="NCBIfam" id="NF010539">
    <property type="entry name" value="PRK13927.1"/>
    <property type="match status" value="1"/>
</dbReference>
<dbReference type="GO" id="GO:0000902">
    <property type="term" value="P:cell morphogenesis"/>
    <property type="evidence" value="ECO:0007669"/>
    <property type="project" value="InterPro"/>
</dbReference>
<accession>A0A9D1E827</accession>
<dbReference type="SMART" id="SM00268">
    <property type="entry name" value="ACTIN"/>
    <property type="match status" value="1"/>
</dbReference>
<dbReference type="CDD" id="cd10225">
    <property type="entry name" value="ASKHA_NBD_MreB-like"/>
    <property type="match status" value="1"/>
</dbReference>
<comment type="subcellular location">
    <subcellularLocation>
        <location evidence="6">Cytoplasm</location>
    </subcellularLocation>
    <text evidence="6">Membrane-associated.</text>
</comment>
<dbReference type="SUPFAM" id="SSF53067">
    <property type="entry name" value="Actin-like ATPase domain"/>
    <property type="match status" value="2"/>
</dbReference>
<evidence type="ECO:0000256" key="5">
    <source>
        <dbReference type="ARBA" id="ARBA00023458"/>
    </source>
</evidence>
<dbReference type="GO" id="GO:0008360">
    <property type="term" value="P:regulation of cell shape"/>
    <property type="evidence" value="ECO:0007669"/>
    <property type="project" value="UniProtKB-UniRule"/>
</dbReference>
<reference evidence="7" key="1">
    <citation type="submission" date="2020-10" db="EMBL/GenBank/DDBJ databases">
        <authorList>
            <person name="Gilroy R."/>
        </authorList>
    </citation>
    <scope>NUCLEOTIDE SEQUENCE</scope>
    <source>
        <strain evidence="7">ChiSjej5B23-6657</strain>
    </source>
</reference>